<dbReference type="EMBL" id="BAAALS010000012">
    <property type="protein sequence ID" value="GAA1755063.1"/>
    <property type="molecule type" value="Genomic_DNA"/>
</dbReference>
<evidence type="ECO:0000313" key="5">
    <source>
        <dbReference type="Proteomes" id="UP001500655"/>
    </source>
</evidence>
<proteinExistence type="predicted"/>
<organism evidence="4 5">
    <name type="scientific">Luedemannella helvata</name>
    <dbReference type="NCBI Taxonomy" id="349315"/>
    <lineage>
        <taxon>Bacteria</taxon>
        <taxon>Bacillati</taxon>
        <taxon>Actinomycetota</taxon>
        <taxon>Actinomycetes</taxon>
        <taxon>Micromonosporales</taxon>
        <taxon>Micromonosporaceae</taxon>
        <taxon>Luedemannella</taxon>
    </lineage>
</organism>
<evidence type="ECO:0000313" key="4">
    <source>
        <dbReference type="EMBL" id="GAA1755063.1"/>
    </source>
</evidence>
<dbReference type="InterPro" id="IPR011990">
    <property type="entry name" value="TPR-like_helical_dom_sf"/>
</dbReference>
<keyword evidence="5" id="KW-1185">Reference proteome</keyword>
<dbReference type="SUPFAM" id="SSF46894">
    <property type="entry name" value="C-terminal effector domain of the bipartite response regulators"/>
    <property type="match status" value="1"/>
</dbReference>
<dbReference type="PANTHER" id="PTHR16305:SF35">
    <property type="entry name" value="TRANSCRIPTIONAL ACTIVATOR DOMAIN"/>
    <property type="match status" value="1"/>
</dbReference>
<gene>
    <name evidence="4" type="ORF">GCM10009681_27760</name>
</gene>
<keyword evidence="2" id="KW-0067">ATP-binding</keyword>
<dbReference type="Gene3D" id="1.10.10.10">
    <property type="entry name" value="Winged helix-like DNA-binding domain superfamily/Winged helix DNA-binding domain"/>
    <property type="match status" value="1"/>
</dbReference>
<dbReference type="CDD" id="cd06170">
    <property type="entry name" value="LuxR_C_like"/>
    <property type="match status" value="1"/>
</dbReference>
<dbReference type="InterPro" id="IPR016032">
    <property type="entry name" value="Sig_transdc_resp-reg_C-effctor"/>
</dbReference>
<dbReference type="Pfam" id="PF13424">
    <property type="entry name" value="TPR_12"/>
    <property type="match status" value="1"/>
</dbReference>
<dbReference type="SUPFAM" id="SSF48452">
    <property type="entry name" value="TPR-like"/>
    <property type="match status" value="1"/>
</dbReference>
<protein>
    <submittedName>
        <fullName evidence="4">AAA family ATPase</fullName>
    </submittedName>
</protein>
<feature type="domain" description="HTH luxR-type" evidence="3">
    <location>
        <begin position="732"/>
        <end position="797"/>
    </location>
</feature>
<dbReference type="PROSITE" id="PS50043">
    <property type="entry name" value="HTH_LUXR_2"/>
    <property type="match status" value="1"/>
</dbReference>
<dbReference type="Proteomes" id="UP001500655">
    <property type="component" value="Unassembled WGS sequence"/>
</dbReference>
<dbReference type="Pfam" id="PF00196">
    <property type="entry name" value="GerE"/>
    <property type="match status" value="1"/>
</dbReference>
<reference evidence="5" key="1">
    <citation type="journal article" date="2019" name="Int. J. Syst. Evol. Microbiol.">
        <title>The Global Catalogue of Microorganisms (GCM) 10K type strain sequencing project: providing services to taxonomists for standard genome sequencing and annotation.</title>
        <authorList>
            <consortium name="The Broad Institute Genomics Platform"/>
            <consortium name="The Broad Institute Genome Sequencing Center for Infectious Disease"/>
            <person name="Wu L."/>
            <person name="Ma J."/>
        </authorList>
    </citation>
    <scope>NUCLEOTIDE SEQUENCE [LARGE SCALE GENOMIC DNA]</scope>
    <source>
        <strain evidence="5">JCM 13249</strain>
    </source>
</reference>
<dbReference type="Gene3D" id="1.25.40.10">
    <property type="entry name" value="Tetratricopeptide repeat domain"/>
    <property type="match status" value="1"/>
</dbReference>
<dbReference type="PRINTS" id="PR00038">
    <property type="entry name" value="HTHLUXR"/>
</dbReference>
<comment type="caution">
    <text evidence="4">The sequence shown here is derived from an EMBL/GenBank/DDBJ whole genome shotgun (WGS) entry which is preliminary data.</text>
</comment>
<accession>A0ABP4WJG4</accession>
<dbReference type="PANTHER" id="PTHR16305">
    <property type="entry name" value="TESTICULAR SOLUBLE ADENYLYL CYCLASE"/>
    <property type="match status" value="1"/>
</dbReference>
<name>A0ABP4WJG4_9ACTN</name>
<dbReference type="InterPro" id="IPR036388">
    <property type="entry name" value="WH-like_DNA-bd_sf"/>
</dbReference>
<evidence type="ECO:0000256" key="2">
    <source>
        <dbReference type="ARBA" id="ARBA00022840"/>
    </source>
</evidence>
<evidence type="ECO:0000259" key="3">
    <source>
        <dbReference type="PROSITE" id="PS50043"/>
    </source>
</evidence>
<dbReference type="PROSITE" id="PS00622">
    <property type="entry name" value="HTH_LUXR_1"/>
    <property type="match status" value="1"/>
</dbReference>
<dbReference type="SMART" id="SM00421">
    <property type="entry name" value="HTH_LUXR"/>
    <property type="match status" value="1"/>
</dbReference>
<dbReference type="InterPro" id="IPR000792">
    <property type="entry name" value="Tscrpt_reg_LuxR_C"/>
</dbReference>
<sequence length="801" mass="86096">MGWADVPSVRLLLAVAAAAADAAMLVVGLLREGEVGPPGDLAGALAEVRRQRAVDHLVLGRLSPDEVAQLTVLVSGSRPEDSLVRVVQQRAEGNPLFVREFVRLWETAGHVEGGLPQGVRDVIGRRLDLLPSATRDALRRAAVLGREFTVTTLGALMDVPPGRVLDLLEPAIAADSLRFDGPGLRFGHVLTQEVLYAELPMVERQRLHARAAAVLQAAAAPPASGYAGPMDAIAFHLRRAAPLGGADEALAVTRQAAHRARSQLAYEHAAFQYREALTLLPLITGGAAERATLLLDAAHCALRAGAVEDAWRSCREAADVGRATAAPAIVADAAVVLRGITNSPLTAQVHALSREALGLIGESDPVRAAKLMAQLVITTDSFAAGGDQDLSGRALRIAEATGDPDARFLAMQARAVALVNSQYVLERLSLGDRALRLAEETGNAEYAAWGRTWRLDALWELGRRLQIDAELSAFTTVVGHLRQPWWHWRLTMMQAAIVAHEGRFAAARELADDARELGLRGGHGEAAFFHLVFRAHIAVWDGVGLDEVEAEVTRFVETGPFLARTWLAHLLVGRGRLDEAAHLWAAVAPHVSAFPRNAPEWIVAACGNAEVCVAVGDRVTAAAIAEALTPYADRQAISGAHTPSAGPVSLYLGLMATATERWDIAEGHLRTALVSAKAMDSGPYEAIARLALARLHVRTGRDQAAREHLDHAVRIARRLGMPRVLADATALRDTRHSVLTPREEQVAAFVADGLSNRQIAQRLRLSERTVENHVTHILTKLGFESRARIASWYATRGDASR</sequence>
<evidence type="ECO:0000256" key="1">
    <source>
        <dbReference type="ARBA" id="ARBA00022741"/>
    </source>
</evidence>
<keyword evidence="1" id="KW-0547">Nucleotide-binding</keyword>